<sequence>MRAGELAGLIWENVNFKEKYILVARSEKYDREKKEYFIDTTKNAKPRFILLGKEIEILLKQIKKVETGYGYLCEYVFANGNGRIHARVIYDCMRNKCIQAGIQAKSIHALRRTINSKMRCEGVSSIVASSILGHTEKVNNSNYAYDVSDKQYKINVISNINREITQAVK</sequence>
<proteinExistence type="predicted"/>
<organism evidence="1 2">
    <name type="scientific">Petralouisia muris</name>
    <dbReference type="NCBI Taxonomy" id="3032872"/>
    <lineage>
        <taxon>Bacteria</taxon>
        <taxon>Bacillati</taxon>
        <taxon>Bacillota</taxon>
        <taxon>Clostridia</taxon>
        <taxon>Lachnospirales</taxon>
        <taxon>Lachnospiraceae</taxon>
        <taxon>Petralouisia</taxon>
    </lineage>
</organism>
<evidence type="ECO:0000313" key="2">
    <source>
        <dbReference type="Proteomes" id="UP000304953"/>
    </source>
</evidence>
<keyword evidence="2" id="KW-1185">Reference proteome</keyword>
<name>A0AC61RT18_9FIRM</name>
<dbReference type="EMBL" id="SRYA01000039">
    <property type="protein sequence ID" value="TGY93630.1"/>
    <property type="molecule type" value="Genomic_DNA"/>
</dbReference>
<dbReference type="Proteomes" id="UP000304953">
    <property type="component" value="Unassembled WGS sequence"/>
</dbReference>
<protein>
    <submittedName>
        <fullName evidence="1">Uncharacterized protein</fullName>
    </submittedName>
</protein>
<accession>A0AC61RT18</accession>
<comment type="caution">
    <text evidence="1">The sequence shown here is derived from an EMBL/GenBank/DDBJ whole genome shotgun (WGS) entry which is preliminary data.</text>
</comment>
<reference evidence="1" key="1">
    <citation type="submission" date="2019-04" db="EMBL/GenBank/DDBJ databases">
        <title>Microbes associate with the intestines of laboratory mice.</title>
        <authorList>
            <person name="Navarre W."/>
            <person name="Wong E."/>
            <person name="Huang K."/>
            <person name="Tropini C."/>
            <person name="Ng K."/>
            <person name="Yu B."/>
        </authorList>
    </citation>
    <scope>NUCLEOTIDE SEQUENCE</scope>
    <source>
        <strain evidence="1">NM01_1-7b</strain>
    </source>
</reference>
<gene>
    <name evidence="1" type="ORF">E5329_17465</name>
</gene>
<evidence type="ECO:0000313" key="1">
    <source>
        <dbReference type="EMBL" id="TGY93630.1"/>
    </source>
</evidence>